<evidence type="ECO:0000259" key="9">
    <source>
        <dbReference type="PROSITE" id="PS50198"/>
    </source>
</evidence>
<dbReference type="PROSITE" id="PS50198">
    <property type="entry name" value="PPIC_PPIASE_2"/>
    <property type="match status" value="2"/>
</dbReference>
<dbReference type="InterPro" id="IPR023034">
    <property type="entry name" value="PPIase_SurA"/>
</dbReference>
<dbReference type="Pfam" id="PF00639">
    <property type="entry name" value="Rotamase"/>
    <property type="match status" value="1"/>
</dbReference>
<protein>
    <recommendedName>
        <fullName evidence="7">Chaperone SurA</fullName>
    </recommendedName>
    <alternativeName>
        <fullName evidence="7">Peptidyl-prolyl cis-trans isomerase SurA</fullName>
        <shortName evidence="7">PPIase SurA</shortName>
        <ecNumber evidence="7">5.2.1.8</ecNumber>
    </alternativeName>
    <alternativeName>
        <fullName evidence="7">Rotamase SurA</fullName>
    </alternativeName>
</protein>
<dbReference type="AlphaFoldDB" id="A0A1W1YPT2"/>
<dbReference type="OrthoDB" id="14196at2"/>
<comment type="subcellular location">
    <subcellularLocation>
        <location evidence="7">Periplasm</location>
    </subcellularLocation>
    <text evidence="7">Is capable of associating with the outer membrane.</text>
</comment>
<evidence type="ECO:0000256" key="6">
    <source>
        <dbReference type="ARBA" id="ARBA00023235"/>
    </source>
</evidence>
<evidence type="ECO:0000313" key="11">
    <source>
        <dbReference type="Proteomes" id="UP000192708"/>
    </source>
</evidence>
<dbReference type="GO" id="GO:0030288">
    <property type="term" value="C:outer membrane-bounded periplasmic space"/>
    <property type="evidence" value="ECO:0007669"/>
    <property type="project" value="InterPro"/>
</dbReference>
<dbReference type="SUPFAM" id="SSF109998">
    <property type="entry name" value="Triger factor/SurA peptide-binding domain-like"/>
    <property type="match status" value="1"/>
</dbReference>
<dbReference type="GO" id="GO:0050821">
    <property type="term" value="P:protein stabilization"/>
    <property type="evidence" value="ECO:0007669"/>
    <property type="project" value="InterPro"/>
</dbReference>
<dbReference type="InterPro" id="IPR000297">
    <property type="entry name" value="PPIase_PpiC"/>
</dbReference>
<evidence type="ECO:0000256" key="3">
    <source>
        <dbReference type="ARBA" id="ARBA00022764"/>
    </source>
</evidence>
<dbReference type="RefSeq" id="WP_084282926.1">
    <property type="nucleotide sequence ID" value="NZ_FWXJ01000003.1"/>
</dbReference>
<dbReference type="EC" id="5.2.1.8" evidence="7"/>
<dbReference type="HAMAP" id="MF_01183">
    <property type="entry name" value="Chaperone_SurA"/>
    <property type="match status" value="1"/>
</dbReference>
<evidence type="ECO:0000256" key="2">
    <source>
        <dbReference type="ARBA" id="ARBA00022737"/>
    </source>
</evidence>
<reference evidence="10 11" key="1">
    <citation type="submission" date="2017-04" db="EMBL/GenBank/DDBJ databases">
        <authorList>
            <person name="Afonso C.L."/>
            <person name="Miller P.J."/>
            <person name="Scott M.A."/>
            <person name="Spackman E."/>
            <person name="Goraichik I."/>
            <person name="Dimitrov K.M."/>
            <person name="Suarez D.L."/>
            <person name="Swayne D.E."/>
        </authorList>
    </citation>
    <scope>NUCLEOTIDE SEQUENCE [LARGE SCALE GENOMIC DNA]</scope>
    <source>
        <strain evidence="10 11">VK13</strain>
    </source>
</reference>
<dbReference type="SUPFAM" id="SSF54534">
    <property type="entry name" value="FKBP-like"/>
    <property type="match status" value="2"/>
</dbReference>
<comment type="domain">
    <text evidence="7">The PPIase activity resides only in the second parvulin domain. The N-terminal region and the C-terminal tail are necessary and sufficient for the chaperone activity of SurA. The PPIase activity is dispensable for SurA to function as a chaperone. The N-terminal region and the C-terminal tail are also required for porin recognition.</text>
</comment>
<dbReference type="InterPro" id="IPR027304">
    <property type="entry name" value="Trigger_fact/SurA_dom_sf"/>
</dbReference>
<keyword evidence="11" id="KW-1185">Reference proteome</keyword>
<keyword evidence="5 7" id="KW-0143">Chaperone</keyword>
<dbReference type="InterPro" id="IPR015391">
    <property type="entry name" value="SurA_N"/>
</dbReference>
<dbReference type="GO" id="GO:0042277">
    <property type="term" value="F:peptide binding"/>
    <property type="evidence" value="ECO:0007669"/>
    <property type="project" value="InterPro"/>
</dbReference>
<feature type="domain" description="PpiC" evidence="9">
    <location>
        <begin position="229"/>
        <end position="331"/>
    </location>
</feature>
<feature type="signal peptide" evidence="7">
    <location>
        <begin position="1"/>
        <end position="29"/>
    </location>
</feature>
<dbReference type="Gene3D" id="3.10.50.40">
    <property type="match status" value="2"/>
</dbReference>
<dbReference type="PANTHER" id="PTHR47637">
    <property type="entry name" value="CHAPERONE SURA"/>
    <property type="match status" value="1"/>
</dbReference>
<dbReference type="InterPro" id="IPR050280">
    <property type="entry name" value="OMP_Chaperone_SurA"/>
</dbReference>
<dbReference type="Pfam" id="PF09312">
    <property type="entry name" value="SurA_N"/>
    <property type="match status" value="1"/>
</dbReference>
<evidence type="ECO:0000256" key="1">
    <source>
        <dbReference type="ARBA" id="ARBA00022729"/>
    </source>
</evidence>
<dbReference type="GO" id="GO:0003755">
    <property type="term" value="F:peptidyl-prolyl cis-trans isomerase activity"/>
    <property type="evidence" value="ECO:0007669"/>
    <property type="project" value="UniProtKB-UniRule"/>
</dbReference>
<dbReference type="GO" id="GO:0006457">
    <property type="term" value="P:protein folding"/>
    <property type="evidence" value="ECO:0007669"/>
    <property type="project" value="UniProtKB-UniRule"/>
</dbReference>
<dbReference type="Pfam" id="PF13616">
    <property type="entry name" value="Rotamase_3"/>
    <property type="match status" value="1"/>
</dbReference>
<feature type="domain" description="PpiC" evidence="9">
    <location>
        <begin position="355"/>
        <end position="455"/>
    </location>
</feature>
<proteinExistence type="inferred from homology"/>
<dbReference type="GO" id="GO:0043165">
    <property type="term" value="P:Gram-negative-bacterium-type cell outer membrane assembly"/>
    <property type="evidence" value="ECO:0007669"/>
    <property type="project" value="InterPro"/>
</dbReference>
<feature type="compositionally biased region" description="Pro residues" evidence="8">
    <location>
        <begin position="46"/>
        <end position="55"/>
    </location>
</feature>
<evidence type="ECO:0000256" key="4">
    <source>
        <dbReference type="ARBA" id="ARBA00023110"/>
    </source>
</evidence>
<keyword evidence="4 7" id="KW-0697">Rotamase</keyword>
<dbReference type="InterPro" id="IPR046357">
    <property type="entry name" value="PPIase_dom_sf"/>
</dbReference>
<evidence type="ECO:0000256" key="8">
    <source>
        <dbReference type="SAM" id="MobiDB-lite"/>
    </source>
</evidence>
<feature type="chain" id="PRO_5013417295" description="Chaperone SurA" evidence="7">
    <location>
        <begin position="30"/>
        <end position="506"/>
    </location>
</feature>
<keyword evidence="6 7" id="KW-0413">Isomerase</keyword>
<comment type="catalytic activity">
    <reaction evidence="7">
        <text>[protein]-peptidylproline (omega=180) = [protein]-peptidylproline (omega=0)</text>
        <dbReference type="Rhea" id="RHEA:16237"/>
        <dbReference type="Rhea" id="RHEA-COMP:10747"/>
        <dbReference type="Rhea" id="RHEA-COMP:10748"/>
        <dbReference type="ChEBI" id="CHEBI:83833"/>
        <dbReference type="ChEBI" id="CHEBI:83834"/>
        <dbReference type="EC" id="5.2.1.8"/>
    </reaction>
</comment>
<dbReference type="STRING" id="1938817.SAMN06296008_103215"/>
<dbReference type="Proteomes" id="UP000192708">
    <property type="component" value="Unassembled WGS sequence"/>
</dbReference>
<keyword evidence="2 7" id="KW-0677">Repeat</keyword>
<evidence type="ECO:0000313" key="10">
    <source>
        <dbReference type="EMBL" id="SMC37738.1"/>
    </source>
</evidence>
<dbReference type="GO" id="GO:0051082">
    <property type="term" value="F:unfolded protein binding"/>
    <property type="evidence" value="ECO:0007669"/>
    <property type="project" value="UniProtKB-UniRule"/>
</dbReference>
<accession>A0A1W1YPT2</accession>
<feature type="region of interest" description="Disordered" evidence="8">
    <location>
        <begin position="38"/>
        <end position="63"/>
    </location>
</feature>
<gene>
    <name evidence="7" type="primary">surA</name>
    <name evidence="10" type="ORF">SAMN06296008_103215</name>
</gene>
<evidence type="ECO:0000256" key="7">
    <source>
        <dbReference type="HAMAP-Rule" id="MF_01183"/>
    </source>
</evidence>
<name>A0A1W1YPT2_9BURK</name>
<dbReference type="EMBL" id="FWXJ01000003">
    <property type="protein sequence ID" value="SMC37738.1"/>
    <property type="molecule type" value="Genomic_DNA"/>
</dbReference>
<sequence precursor="true">MTRMPKKCLLNALLSVLMIGAFYSVAVFAAEVTKPASKPSAKNVKPVPPPEAPEAPPERTSSMNLSIDKNEIDRVLATVNREVITLKDLKDRIELVKKQINEAKRPLPPEDVLIQTVFDKLIEESVIYQEATYANFKISDLEYDAILNNVFNQRKMTAAEFQQSLESNGQSFQKFKETLRRDILITRFRERLVESRVKVTDSEVNDYIASRLNNNQSSTPAPTASPNVPETLYISQILVPTKDTDSRSEINAAKVKADDIFQQVKNEKEYINFVNRLVQVDKTVKVQDLGYRTLDRLPQLFIDATAKLQAGDLVPSVLRTSAGFHIVKLLDRKGGKVGAQASTGPEITLGQSIQVEQFEVRHLMLAKKPGVSDTDLERKIKAYKVQVESKNADFGDLAKKFSDDKDTGANSGYIGWISAGQTMPEFDFALKNTKPNSVTEPFQTSYGWHILQVMNKQSKEITFSQQKEYAKNTLRQERLDQTYQDWVRELRDNATIELRPPFAPEK</sequence>
<evidence type="ECO:0000256" key="5">
    <source>
        <dbReference type="ARBA" id="ARBA00023186"/>
    </source>
</evidence>
<organism evidence="10 11">
    <name type="scientific">Polynucleobacter kasalickyi</name>
    <dbReference type="NCBI Taxonomy" id="1938817"/>
    <lineage>
        <taxon>Bacteria</taxon>
        <taxon>Pseudomonadati</taxon>
        <taxon>Pseudomonadota</taxon>
        <taxon>Betaproteobacteria</taxon>
        <taxon>Burkholderiales</taxon>
        <taxon>Burkholderiaceae</taxon>
        <taxon>Polynucleobacter</taxon>
    </lineage>
</organism>
<dbReference type="PANTHER" id="PTHR47637:SF1">
    <property type="entry name" value="CHAPERONE SURA"/>
    <property type="match status" value="1"/>
</dbReference>
<keyword evidence="1 7" id="KW-0732">Signal</keyword>
<keyword evidence="3 7" id="KW-0574">Periplasm</keyword>
<comment type="function">
    <text evidence="7">Chaperone involved in the correct folding and assembly of outer membrane proteins. Recognizes specific patterns of aromatic residues and the orientation of their side chains, which are found more frequently in integral outer membrane proteins. May act in both early periplasmic and late outer membrane-associated steps of protein maturation.</text>
</comment>
<dbReference type="Gene3D" id="1.10.4030.10">
    <property type="entry name" value="Porin chaperone SurA, peptide-binding domain"/>
    <property type="match status" value="1"/>
</dbReference>